<dbReference type="Pfam" id="PF00313">
    <property type="entry name" value="CSD"/>
    <property type="match status" value="1"/>
</dbReference>
<dbReference type="Gene3D" id="2.40.50.140">
    <property type="entry name" value="Nucleic acid-binding proteins"/>
    <property type="match status" value="1"/>
</dbReference>
<dbReference type="GO" id="GO:0005829">
    <property type="term" value="C:cytosol"/>
    <property type="evidence" value="ECO:0007669"/>
    <property type="project" value="UniProtKB-ARBA"/>
</dbReference>
<comment type="caution">
    <text evidence="3">The sequence shown here is derived from an EMBL/GenBank/DDBJ whole genome shotgun (WGS) entry which is preliminary data.</text>
</comment>
<accession>A0A3M0G4E9</accession>
<dbReference type="InterPro" id="IPR011129">
    <property type="entry name" value="CSD"/>
</dbReference>
<dbReference type="Proteomes" id="UP000281985">
    <property type="component" value="Unassembled WGS sequence"/>
</dbReference>
<dbReference type="InterPro" id="IPR019844">
    <property type="entry name" value="CSD_CS"/>
</dbReference>
<dbReference type="PRINTS" id="PR00050">
    <property type="entry name" value="COLDSHOCK"/>
</dbReference>
<reference evidence="3 4" key="1">
    <citation type="submission" date="2018-10" db="EMBL/GenBank/DDBJ databases">
        <title>Dokdonia luteus sp. nov., isolated from sea water.</title>
        <authorList>
            <person name="Zhou L.Y."/>
            <person name="Du Z.J."/>
        </authorList>
    </citation>
    <scope>NUCLEOTIDE SEQUENCE [LARGE SCALE GENOMIC DNA]</scope>
    <source>
        <strain evidence="3 4">SH27</strain>
    </source>
</reference>
<gene>
    <name evidence="3" type="ORF">EAX61_07630</name>
</gene>
<dbReference type="OrthoDB" id="9805039at2"/>
<comment type="subcellular location">
    <subcellularLocation>
        <location evidence="1">Cytoplasm</location>
    </subcellularLocation>
</comment>
<dbReference type="SMART" id="SM00357">
    <property type="entry name" value="CSP"/>
    <property type="match status" value="1"/>
</dbReference>
<feature type="domain" description="CSD" evidence="2">
    <location>
        <begin position="20"/>
        <end position="81"/>
    </location>
</feature>
<organism evidence="3 4">
    <name type="scientific">Dokdonia sinensis</name>
    <dbReference type="NCBI Taxonomy" id="2479847"/>
    <lineage>
        <taxon>Bacteria</taxon>
        <taxon>Pseudomonadati</taxon>
        <taxon>Bacteroidota</taxon>
        <taxon>Flavobacteriia</taxon>
        <taxon>Flavobacteriales</taxon>
        <taxon>Flavobacteriaceae</taxon>
        <taxon>Dokdonia</taxon>
    </lineage>
</organism>
<evidence type="ECO:0000313" key="4">
    <source>
        <dbReference type="Proteomes" id="UP000281985"/>
    </source>
</evidence>
<dbReference type="PROSITE" id="PS00352">
    <property type="entry name" value="CSD_1"/>
    <property type="match status" value="1"/>
</dbReference>
<dbReference type="CDD" id="cd04458">
    <property type="entry name" value="CSP_CDS"/>
    <property type="match status" value="1"/>
</dbReference>
<dbReference type="GO" id="GO:0003676">
    <property type="term" value="F:nucleic acid binding"/>
    <property type="evidence" value="ECO:0007669"/>
    <property type="project" value="InterPro"/>
</dbReference>
<protein>
    <submittedName>
        <fullName evidence="3">Cold shock domain-containing protein</fullName>
    </submittedName>
</protein>
<proteinExistence type="predicted"/>
<dbReference type="PANTHER" id="PTHR11544">
    <property type="entry name" value="COLD SHOCK DOMAIN CONTAINING PROTEINS"/>
    <property type="match status" value="1"/>
</dbReference>
<dbReference type="EMBL" id="REFV01000006">
    <property type="protein sequence ID" value="RMB59448.1"/>
    <property type="molecule type" value="Genomic_DNA"/>
</dbReference>
<dbReference type="RefSeq" id="WP_121917086.1">
    <property type="nucleotide sequence ID" value="NZ_REFV01000006.1"/>
</dbReference>
<dbReference type="SUPFAM" id="SSF50249">
    <property type="entry name" value="Nucleic acid-binding proteins"/>
    <property type="match status" value="1"/>
</dbReference>
<dbReference type="PROSITE" id="PS51857">
    <property type="entry name" value="CSD_2"/>
    <property type="match status" value="1"/>
</dbReference>
<evidence type="ECO:0000313" key="3">
    <source>
        <dbReference type="EMBL" id="RMB59448.1"/>
    </source>
</evidence>
<dbReference type="InterPro" id="IPR012340">
    <property type="entry name" value="NA-bd_OB-fold"/>
</dbReference>
<evidence type="ECO:0000256" key="1">
    <source>
        <dbReference type="RuleBase" id="RU000408"/>
    </source>
</evidence>
<evidence type="ECO:0000259" key="2">
    <source>
        <dbReference type="PROSITE" id="PS51857"/>
    </source>
</evidence>
<dbReference type="AlphaFoldDB" id="A0A3M0G4E9"/>
<dbReference type="InterPro" id="IPR002059">
    <property type="entry name" value="CSP_DNA-bd"/>
</dbReference>
<sequence>MILDFFKKLFGGSSETTGDRKEGTVKFFNTRKGFGFITVNGSNEEIFAHTTNVIGRIKEGNKVTFEIEQSEKGPTAVKVKKVK</sequence>
<keyword evidence="4" id="KW-1185">Reference proteome</keyword>
<dbReference type="InterPro" id="IPR050181">
    <property type="entry name" value="Cold_shock_domain"/>
</dbReference>
<name>A0A3M0G4E9_9FLAO</name>